<keyword evidence="6 8" id="KW-0472">Membrane</keyword>
<evidence type="ECO:0000256" key="2">
    <source>
        <dbReference type="ARBA" id="ARBA00022448"/>
    </source>
</evidence>
<keyword evidence="2" id="KW-0813">Transport</keyword>
<feature type="transmembrane region" description="Helical" evidence="8">
    <location>
        <begin position="89"/>
        <end position="114"/>
    </location>
</feature>
<gene>
    <name evidence="9" type="ORF">GCM10025866_10550</name>
</gene>
<keyword evidence="3" id="KW-1003">Cell membrane</keyword>
<evidence type="ECO:0000256" key="5">
    <source>
        <dbReference type="ARBA" id="ARBA00022989"/>
    </source>
</evidence>
<dbReference type="RefSeq" id="WP_286278542.1">
    <property type="nucleotide sequence ID" value="NZ_AP027731.1"/>
</dbReference>
<keyword evidence="5 8" id="KW-1133">Transmembrane helix</keyword>
<organism evidence="9 10">
    <name type="scientific">Naasia aerilata</name>
    <dbReference type="NCBI Taxonomy" id="1162966"/>
    <lineage>
        <taxon>Bacteria</taxon>
        <taxon>Bacillati</taxon>
        <taxon>Actinomycetota</taxon>
        <taxon>Actinomycetes</taxon>
        <taxon>Micrococcales</taxon>
        <taxon>Microbacteriaceae</taxon>
        <taxon>Naasia</taxon>
    </lineage>
</organism>
<evidence type="ECO:0000256" key="3">
    <source>
        <dbReference type="ARBA" id="ARBA00022475"/>
    </source>
</evidence>
<evidence type="ECO:0000256" key="7">
    <source>
        <dbReference type="SAM" id="MobiDB-lite"/>
    </source>
</evidence>
<keyword evidence="4 8" id="KW-0812">Transmembrane</keyword>
<dbReference type="PANTHER" id="PTHR43227:SF8">
    <property type="entry name" value="DIACETYLCHITOBIOSE UPTAKE SYSTEM PERMEASE PROTEIN DASB"/>
    <property type="match status" value="1"/>
</dbReference>
<evidence type="ECO:0000256" key="1">
    <source>
        <dbReference type="ARBA" id="ARBA00004651"/>
    </source>
</evidence>
<dbReference type="PANTHER" id="PTHR43227">
    <property type="entry name" value="BLL4140 PROTEIN"/>
    <property type="match status" value="1"/>
</dbReference>
<dbReference type="Gene3D" id="1.10.3720.10">
    <property type="entry name" value="MetI-like"/>
    <property type="match status" value="1"/>
</dbReference>
<dbReference type="InterPro" id="IPR050809">
    <property type="entry name" value="UgpAE/MalFG_permease"/>
</dbReference>
<name>A0ABN6XK02_9MICO</name>
<evidence type="ECO:0000256" key="4">
    <source>
        <dbReference type="ARBA" id="ARBA00022692"/>
    </source>
</evidence>
<feature type="region of interest" description="Disordered" evidence="7">
    <location>
        <begin position="1"/>
        <end position="22"/>
    </location>
</feature>
<feature type="transmembrane region" description="Helical" evidence="8">
    <location>
        <begin position="29"/>
        <end position="46"/>
    </location>
</feature>
<proteinExistence type="predicted"/>
<comment type="subcellular location">
    <subcellularLocation>
        <location evidence="1">Cell membrane</location>
        <topology evidence="1">Multi-pass membrane protein</topology>
    </subcellularLocation>
</comment>
<keyword evidence="10" id="KW-1185">Reference proteome</keyword>
<sequence>MTAPPVPGALITRSTSSASDRGARRDTGAAWLMLAPAVVLLAWWFVAPIVQSVLLSFQQVSKFDFGRRSVVGLDNYAQLFGDPAFLRSLGITGTFVLGVVPAQTLLALLVAAALHGVRRGGASCAPHTSSRT</sequence>
<accession>A0ABN6XK02</accession>
<evidence type="ECO:0000256" key="6">
    <source>
        <dbReference type="ARBA" id="ARBA00023136"/>
    </source>
</evidence>
<dbReference type="EMBL" id="AP027731">
    <property type="protein sequence ID" value="BDZ45146.1"/>
    <property type="molecule type" value="Genomic_DNA"/>
</dbReference>
<protein>
    <recommendedName>
        <fullName evidence="11">Sugar ABC transporter permease</fullName>
    </recommendedName>
</protein>
<reference evidence="10" key="1">
    <citation type="journal article" date="2019" name="Int. J. Syst. Evol. Microbiol.">
        <title>The Global Catalogue of Microorganisms (GCM) 10K type strain sequencing project: providing services to taxonomists for standard genome sequencing and annotation.</title>
        <authorList>
            <consortium name="The Broad Institute Genomics Platform"/>
            <consortium name="The Broad Institute Genome Sequencing Center for Infectious Disease"/>
            <person name="Wu L."/>
            <person name="Ma J."/>
        </authorList>
    </citation>
    <scope>NUCLEOTIDE SEQUENCE [LARGE SCALE GENOMIC DNA]</scope>
    <source>
        <strain evidence="10">NBRC 108725</strain>
    </source>
</reference>
<evidence type="ECO:0000313" key="10">
    <source>
        <dbReference type="Proteomes" id="UP001321498"/>
    </source>
</evidence>
<dbReference type="InterPro" id="IPR035906">
    <property type="entry name" value="MetI-like_sf"/>
</dbReference>
<evidence type="ECO:0000313" key="9">
    <source>
        <dbReference type="EMBL" id="BDZ45146.1"/>
    </source>
</evidence>
<evidence type="ECO:0008006" key="11">
    <source>
        <dbReference type="Google" id="ProtNLM"/>
    </source>
</evidence>
<evidence type="ECO:0000256" key="8">
    <source>
        <dbReference type="SAM" id="Phobius"/>
    </source>
</evidence>
<dbReference type="SUPFAM" id="SSF161098">
    <property type="entry name" value="MetI-like"/>
    <property type="match status" value="1"/>
</dbReference>
<dbReference type="Proteomes" id="UP001321498">
    <property type="component" value="Chromosome"/>
</dbReference>